<feature type="compositionally biased region" description="Low complexity" evidence="1">
    <location>
        <begin position="17"/>
        <end position="32"/>
    </location>
</feature>
<dbReference type="AlphaFoldDB" id="A0A8H7PB79"/>
<dbReference type="EMBL" id="JADOXO010000003">
    <property type="protein sequence ID" value="KAF9821590.1"/>
    <property type="molecule type" value="Genomic_DNA"/>
</dbReference>
<dbReference type="Proteomes" id="UP000639403">
    <property type="component" value="Unassembled WGS sequence"/>
</dbReference>
<dbReference type="InterPro" id="IPR029058">
    <property type="entry name" value="AB_hydrolase_fold"/>
</dbReference>
<protein>
    <recommendedName>
        <fullName evidence="4">AB hydrolase-1 domain-containing protein</fullName>
    </recommendedName>
</protein>
<feature type="region of interest" description="Disordered" evidence="1">
    <location>
        <begin position="1"/>
        <end position="43"/>
    </location>
</feature>
<reference evidence="2" key="2">
    <citation type="journal article" name="Front. Microbiol.">
        <title>Degradative Capacity of Two Strains of Rhodonia placenta: From Phenotype to Genotype.</title>
        <authorList>
            <person name="Kolle M."/>
            <person name="Horta M.A.C."/>
            <person name="Nowrousian M."/>
            <person name="Ohm R.A."/>
            <person name="Benz J.P."/>
            <person name="Pilgard A."/>
        </authorList>
    </citation>
    <scope>NUCLEOTIDE SEQUENCE</scope>
    <source>
        <strain evidence="2">FPRL280</strain>
    </source>
</reference>
<sequence length="308" mass="34355">MTRPSHPRPPSLPPRSCPKLPRSLNALEAPPDGLSPPPLPTPLRSFLNDSYELSTHLVPAAFPRSTPDIPFPEMPTWTPNKQQWNANVRKTADAMIALRVKQWNGELESKGSRTPLWVCVNRNISDGPTDEWRDNSRDILHFFLHYMPASCSPNKLPIHLPRLDPTVAEGRRLHGFTSRINVGIGHSLGGCTVTRAAITEPALFSSLILVDPIIRPHPKGELSITPATYQFTVGAIARQTHWPSRDDARKRFLASPFFAAWHPAVLELYLECGLYDDPNGGVSLKTPGKWVRIILYLTCCSNRYGLSL</sequence>
<comment type="caution">
    <text evidence="2">The sequence shown here is derived from an EMBL/GenBank/DDBJ whole genome shotgun (WGS) entry which is preliminary data.</text>
</comment>
<dbReference type="SUPFAM" id="SSF53474">
    <property type="entry name" value="alpha/beta-Hydrolases"/>
    <property type="match status" value="1"/>
</dbReference>
<organism evidence="2 3">
    <name type="scientific">Rhodonia placenta</name>
    <dbReference type="NCBI Taxonomy" id="104341"/>
    <lineage>
        <taxon>Eukaryota</taxon>
        <taxon>Fungi</taxon>
        <taxon>Dikarya</taxon>
        <taxon>Basidiomycota</taxon>
        <taxon>Agaricomycotina</taxon>
        <taxon>Agaricomycetes</taxon>
        <taxon>Polyporales</taxon>
        <taxon>Adustoporiaceae</taxon>
        <taxon>Rhodonia</taxon>
    </lineage>
</organism>
<reference evidence="2" key="1">
    <citation type="submission" date="2020-11" db="EMBL/GenBank/DDBJ databases">
        <authorList>
            <person name="Koelle M."/>
            <person name="Horta M.A.C."/>
            <person name="Nowrousian M."/>
            <person name="Ohm R.A."/>
            <person name="Benz P."/>
            <person name="Pilgard A."/>
        </authorList>
    </citation>
    <scope>NUCLEOTIDE SEQUENCE</scope>
    <source>
        <strain evidence="2">FPRL280</strain>
    </source>
</reference>
<evidence type="ECO:0000256" key="1">
    <source>
        <dbReference type="SAM" id="MobiDB-lite"/>
    </source>
</evidence>
<evidence type="ECO:0008006" key="4">
    <source>
        <dbReference type="Google" id="ProtNLM"/>
    </source>
</evidence>
<gene>
    <name evidence="2" type="ORF">IEO21_00436</name>
</gene>
<evidence type="ECO:0000313" key="3">
    <source>
        <dbReference type="Proteomes" id="UP000639403"/>
    </source>
</evidence>
<accession>A0A8H7PB79</accession>
<name>A0A8H7PB79_9APHY</name>
<dbReference type="Gene3D" id="3.40.50.1820">
    <property type="entry name" value="alpha/beta hydrolase"/>
    <property type="match status" value="1"/>
</dbReference>
<feature type="compositionally biased region" description="Pro residues" evidence="1">
    <location>
        <begin position="7"/>
        <end position="16"/>
    </location>
</feature>
<evidence type="ECO:0000313" key="2">
    <source>
        <dbReference type="EMBL" id="KAF9821590.1"/>
    </source>
</evidence>
<proteinExistence type="predicted"/>